<name>A0A4Y8CSX9_9HELO</name>
<sequence>MVPFGILGGFLIAKVGNYRLNRILGFALATIAIGCLSILDQNSSTAVCYITCNTSTVSSIFEAKFRSMIYTIDDENLEKVFRAGGAYEHASKAFITSLSEESRMKVVKPFVVSLKLVWEVGLAFAVFGLLASCFVQDIELRNNLETDFGYEEGTDATKTENSPVELMRF</sequence>
<reference evidence="1 2" key="1">
    <citation type="submission" date="2017-11" db="EMBL/GenBank/DDBJ databases">
        <title>Comparative genomics of Botrytis spp.</title>
        <authorList>
            <person name="Valero-Jimenez C.A."/>
            <person name="Tapia P."/>
            <person name="Veloso J."/>
            <person name="Silva-Moreno E."/>
            <person name="Staats M."/>
            <person name="Valdes J.H."/>
            <person name="Van Kan J.A.L."/>
        </authorList>
    </citation>
    <scope>NUCLEOTIDE SEQUENCE [LARGE SCALE GENOMIC DNA]</scope>
    <source>
        <strain evidence="1 2">MUCL2830</strain>
    </source>
</reference>
<dbReference type="OrthoDB" id="10021397at2759"/>
<evidence type="ECO:0000313" key="2">
    <source>
        <dbReference type="Proteomes" id="UP000297299"/>
    </source>
</evidence>
<dbReference type="Proteomes" id="UP000297299">
    <property type="component" value="Unassembled WGS sequence"/>
</dbReference>
<evidence type="ECO:0000313" key="1">
    <source>
        <dbReference type="EMBL" id="TEY44911.1"/>
    </source>
</evidence>
<dbReference type="AlphaFoldDB" id="A0A4Y8CSX9"/>
<gene>
    <name evidence="1" type="ORF">BOTCAL_0341g00070</name>
</gene>
<keyword evidence="2" id="KW-1185">Reference proteome</keyword>
<proteinExistence type="predicted"/>
<comment type="caution">
    <text evidence="1">The sequence shown here is derived from an EMBL/GenBank/DDBJ whole genome shotgun (WGS) entry which is preliminary data.</text>
</comment>
<protein>
    <submittedName>
        <fullName evidence="1">Uncharacterized protein</fullName>
    </submittedName>
</protein>
<accession>A0A4Y8CSX9</accession>
<dbReference type="EMBL" id="PHWZ01000340">
    <property type="protein sequence ID" value="TEY44911.1"/>
    <property type="molecule type" value="Genomic_DNA"/>
</dbReference>
<organism evidence="1 2">
    <name type="scientific">Botryotinia calthae</name>
    <dbReference type="NCBI Taxonomy" id="38488"/>
    <lineage>
        <taxon>Eukaryota</taxon>
        <taxon>Fungi</taxon>
        <taxon>Dikarya</taxon>
        <taxon>Ascomycota</taxon>
        <taxon>Pezizomycotina</taxon>
        <taxon>Leotiomycetes</taxon>
        <taxon>Helotiales</taxon>
        <taxon>Sclerotiniaceae</taxon>
        <taxon>Botryotinia</taxon>
    </lineage>
</organism>